<gene>
    <name evidence="4" type="ORF">A3Q56_07047</name>
</gene>
<dbReference type="PANTHER" id="PTHR23285">
    <property type="entry name" value="RING FINGER AND KH DOMAIN CONTAINING PROTEIN 1"/>
    <property type="match status" value="1"/>
</dbReference>
<keyword evidence="5" id="KW-1185">Reference proteome</keyword>
<dbReference type="AlphaFoldDB" id="A0A177AUX7"/>
<reference evidence="4 5" key="1">
    <citation type="submission" date="2016-04" db="EMBL/GenBank/DDBJ databases">
        <title>The genome of Intoshia linei affirms orthonectids as highly simplified spiralians.</title>
        <authorList>
            <person name="Mikhailov K.V."/>
            <person name="Slusarev G.S."/>
            <person name="Nikitin M.A."/>
            <person name="Logacheva M.D."/>
            <person name="Penin A."/>
            <person name="Aleoshin V."/>
            <person name="Panchin Y.V."/>
        </authorList>
    </citation>
    <scope>NUCLEOTIDE SEQUENCE [LARGE SCALE GENOMIC DNA]</scope>
    <source>
        <strain evidence="4">Intl2013</strain>
        <tissue evidence="4">Whole animal</tissue>
    </source>
</reference>
<accession>A0A177AUX7</accession>
<evidence type="ECO:0000259" key="3">
    <source>
        <dbReference type="SMART" id="SM00322"/>
    </source>
</evidence>
<dbReference type="InterPro" id="IPR047227">
    <property type="entry name" value="MEX3"/>
</dbReference>
<dbReference type="InterPro" id="IPR004087">
    <property type="entry name" value="KH_dom"/>
</dbReference>
<protein>
    <recommendedName>
        <fullName evidence="3">K Homology domain-containing protein</fullName>
    </recommendedName>
</protein>
<feature type="region of interest" description="Disordered" evidence="2">
    <location>
        <begin position="78"/>
        <end position="97"/>
    </location>
</feature>
<dbReference type="SUPFAM" id="SSF54791">
    <property type="entry name" value="Eukaryotic type KH-domain (KH-domain type I)"/>
    <property type="match status" value="2"/>
</dbReference>
<name>A0A177AUX7_9BILA</name>
<dbReference type="Gene3D" id="3.30.1370.10">
    <property type="entry name" value="K Homology domain, type 1"/>
    <property type="match status" value="2"/>
</dbReference>
<dbReference type="EMBL" id="LWCA01001394">
    <property type="protein sequence ID" value="OAF65211.1"/>
    <property type="molecule type" value="Genomic_DNA"/>
</dbReference>
<evidence type="ECO:0000313" key="4">
    <source>
        <dbReference type="EMBL" id="OAF65211.1"/>
    </source>
</evidence>
<dbReference type="GO" id="GO:0003723">
    <property type="term" value="F:RNA binding"/>
    <property type="evidence" value="ECO:0007669"/>
    <property type="project" value="UniProtKB-UniRule"/>
</dbReference>
<dbReference type="PROSITE" id="PS50084">
    <property type="entry name" value="KH_TYPE_1"/>
    <property type="match status" value="1"/>
</dbReference>
<dbReference type="PANTHER" id="PTHR23285:SF7">
    <property type="entry name" value="LD09246P1"/>
    <property type="match status" value="1"/>
</dbReference>
<feature type="domain" description="K Homology" evidence="3">
    <location>
        <begin position="262"/>
        <end position="329"/>
    </location>
</feature>
<dbReference type="InterPro" id="IPR036612">
    <property type="entry name" value="KH_dom_type_1_sf"/>
</dbReference>
<dbReference type="Pfam" id="PF00013">
    <property type="entry name" value="KH_1"/>
    <property type="match status" value="2"/>
</dbReference>
<keyword evidence="1" id="KW-0694">RNA-binding</keyword>
<dbReference type="InterPro" id="IPR004088">
    <property type="entry name" value="KH_dom_type_1"/>
</dbReference>
<proteinExistence type="predicted"/>
<evidence type="ECO:0000256" key="1">
    <source>
        <dbReference type="PROSITE-ProRule" id="PRU00117"/>
    </source>
</evidence>
<dbReference type="SMART" id="SM00322">
    <property type="entry name" value="KH"/>
    <property type="match status" value="2"/>
</dbReference>
<organism evidence="4 5">
    <name type="scientific">Intoshia linei</name>
    <dbReference type="NCBI Taxonomy" id="1819745"/>
    <lineage>
        <taxon>Eukaryota</taxon>
        <taxon>Metazoa</taxon>
        <taxon>Spiralia</taxon>
        <taxon>Lophotrochozoa</taxon>
        <taxon>Mesozoa</taxon>
        <taxon>Orthonectida</taxon>
        <taxon>Rhopaluridae</taxon>
        <taxon>Intoshia</taxon>
    </lineage>
</organism>
<comment type="caution">
    <text evidence="4">The sequence shown here is derived from an EMBL/GenBank/DDBJ whole genome shotgun (WGS) entry which is preliminary data.</text>
</comment>
<feature type="domain" description="K Homology" evidence="3">
    <location>
        <begin position="89"/>
        <end position="191"/>
    </location>
</feature>
<dbReference type="OrthoDB" id="427410at2759"/>
<sequence length="577" mass="66251">MHQSVHQEKIYFPDSGPMFVHSLKRCEEFELEPKEFPQSFPDNENETNAKLKYLESDNILNIIYNSLNKDILNDKCRSNSENDEDSESMNTTERVAVPSSEHVAEIVGRQGEKFHIFDNLQILPKCSASINFFNCYDAHNNANLGSKIKSLRAKTNTYIKTPIRGDDPIFVVTGRKDDVKYACKEIQSAASHFTKIRANNGDVSRNADSENFSVLYKKNITSSAFSEPALNNLKDIYIKLKDSDHSKDYFKNSYIDKTKNCESISVKLRIPYRIVGLIVGPKGATIKRIQQKTQTFIVTPSPEREPVFELTGSKLNIKSAFDEIKEYVANPFDEIKEYVVNRTNAAVYYKSYVIPGSETVMYDLKQERDFEENILKIEDEDSVNTENSSNLNSKNTLKVNSLYNQIRKEKETKPIYNKYIEKCAISNIWNSKKRKLPERDIWSIEKTSKDIWTPGPTRSNSPWNKTEVEIWKSHIKPCHYCRSQKVSLNLNCHSFCNTCVQKSFNTFINRDSSCMVCPECKFSSKCDEKEFLISSFNSQSSGNPSNDSITPISFVSNSPPYKNDTMHFSDIMKLNIN</sequence>
<evidence type="ECO:0000256" key="2">
    <source>
        <dbReference type="SAM" id="MobiDB-lite"/>
    </source>
</evidence>
<evidence type="ECO:0000313" key="5">
    <source>
        <dbReference type="Proteomes" id="UP000078046"/>
    </source>
</evidence>
<dbReference type="Proteomes" id="UP000078046">
    <property type="component" value="Unassembled WGS sequence"/>
</dbReference>